<dbReference type="RefSeq" id="WP_096038593.1">
    <property type="nucleotide sequence ID" value="NZ_BJXY01000032.1"/>
</dbReference>
<proteinExistence type="predicted"/>
<dbReference type="PANTHER" id="PTHR43581">
    <property type="entry name" value="ATP/GTP PHOSPHATASE"/>
    <property type="match status" value="1"/>
</dbReference>
<dbReference type="Gene3D" id="1.10.30.50">
    <property type="match status" value="1"/>
</dbReference>
<evidence type="ECO:0000313" key="2">
    <source>
        <dbReference type="EMBL" id="GLQ01423.1"/>
    </source>
</evidence>
<sequence>MRYVQRTDYFNHSQLNLEKEKYLEELKEYFSKEQYVRPPKYKGWVLKEIKYDLFNEFEHKCAFCETIVEESISVVEHFRPIGGARRKNGQVDNAYYAWLTLDWENLYLSCIECSKYKGNNFSVANPGQIMMPLKQLREIEKADLIDPCYFDPSQHIELNDRGLLEGITRIGQETIKVLKLNRLNLVERRLSKITELFNYADLYVDQNDPRAKAEIKSRIEDLVSAKGEFSGLLAKFAMTTQNNELRDSIKFFLKLQVVPASVIKRTSKSLAELQAFNSVYFDYIPINQFHSISSIEIKGFKGIKNFRTDVRMLEGKGACYSFLGTNGLGKTTILQAITLALLGAERLNNLGVKAKSRLGLNAKDIIHRNYKEARIKVSFSNNELTNELLITRSENNQNQRVTIFGETDFSPCVLSYGSYRLAAKSQLKDNLSNAMGFRIQSLFNETARLNGIQGILKRHKNRNSLLAIADILESILGSEGVKFEINQKQKLLIKRLTNNNEFEYINFDVLSAGYKTVVTIVCDILDVLLSVDQGVSSLESTQAYVLIDELDAHLHPSWRLKILQAFRDAFPLVHFYVSTHDPLILRGLNEGELLILKHDEDDELVAITDYPSLKGASVDQLLTSDMFGLQTTQDIETEDILQDYYKELERVASESSDSNSIEIIENISPPKELELKSNTGLTKRERMLTRLIDLEIAEHRKDLYYSEWSKESIETLFEKAKSLGMIDDI</sequence>
<feature type="domain" description="Rad50/SbcC-type AAA" evidence="1">
    <location>
        <begin position="294"/>
        <end position="436"/>
    </location>
</feature>
<reference evidence="2" key="2">
    <citation type="submission" date="2023-01" db="EMBL/GenBank/DDBJ databases">
        <title>Draft genome sequence of Pseudoalteromonas tetraodonis strain NBRC 103034.</title>
        <authorList>
            <person name="Sun Q."/>
            <person name="Mori K."/>
        </authorList>
    </citation>
    <scope>NUCLEOTIDE SEQUENCE</scope>
    <source>
        <strain evidence="2">NBRC 103034</strain>
    </source>
</reference>
<dbReference type="InterPro" id="IPR051396">
    <property type="entry name" value="Bact_Antivir_Def_Nuclease"/>
</dbReference>
<name>A0AA37RZY4_9GAMM</name>
<dbReference type="GO" id="GO:0016887">
    <property type="term" value="F:ATP hydrolysis activity"/>
    <property type="evidence" value="ECO:0007669"/>
    <property type="project" value="InterPro"/>
</dbReference>
<evidence type="ECO:0000259" key="1">
    <source>
        <dbReference type="Pfam" id="PF13476"/>
    </source>
</evidence>
<accession>A0AA37RZY4</accession>
<dbReference type="AlphaFoldDB" id="A0AA37RZY4"/>
<dbReference type="InterPro" id="IPR027417">
    <property type="entry name" value="P-loop_NTPase"/>
</dbReference>
<dbReference type="Proteomes" id="UP001161408">
    <property type="component" value="Unassembled WGS sequence"/>
</dbReference>
<organism evidence="2 3">
    <name type="scientific">Pseudoalteromonas tetraodonis GFC</name>
    <dbReference type="NCBI Taxonomy" id="1315271"/>
    <lineage>
        <taxon>Bacteria</taxon>
        <taxon>Pseudomonadati</taxon>
        <taxon>Pseudomonadota</taxon>
        <taxon>Gammaproteobacteria</taxon>
        <taxon>Alteromonadales</taxon>
        <taxon>Pseudoalteromonadaceae</taxon>
        <taxon>Pseudoalteromonas</taxon>
    </lineage>
</organism>
<gene>
    <name evidence="2" type="ORF">GCM10007914_03040</name>
</gene>
<dbReference type="Gene3D" id="3.40.50.300">
    <property type="entry name" value="P-loop containing nucleotide triphosphate hydrolases"/>
    <property type="match status" value="1"/>
</dbReference>
<dbReference type="PANTHER" id="PTHR43581:SF2">
    <property type="entry name" value="EXCINUCLEASE ATPASE SUBUNIT"/>
    <property type="match status" value="1"/>
</dbReference>
<dbReference type="Pfam" id="PF13476">
    <property type="entry name" value="AAA_23"/>
    <property type="match status" value="1"/>
</dbReference>
<keyword evidence="3" id="KW-1185">Reference proteome</keyword>
<evidence type="ECO:0000313" key="3">
    <source>
        <dbReference type="Proteomes" id="UP001161408"/>
    </source>
</evidence>
<comment type="caution">
    <text evidence="2">The sequence shown here is derived from an EMBL/GenBank/DDBJ whole genome shotgun (WGS) entry which is preliminary data.</text>
</comment>
<protein>
    <recommendedName>
        <fullName evidence="1">Rad50/SbcC-type AAA domain-containing protein</fullName>
    </recommendedName>
</protein>
<reference evidence="2" key="1">
    <citation type="journal article" date="2014" name="Int. J. Syst. Evol. Microbiol.">
        <title>Complete genome sequence of Corynebacterium casei LMG S-19264T (=DSM 44701T), isolated from a smear-ripened cheese.</title>
        <authorList>
            <consortium name="US DOE Joint Genome Institute (JGI-PGF)"/>
            <person name="Walter F."/>
            <person name="Albersmeier A."/>
            <person name="Kalinowski J."/>
            <person name="Ruckert C."/>
        </authorList>
    </citation>
    <scope>NUCLEOTIDE SEQUENCE</scope>
    <source>
        <strain evidence="2">NBRC 103034</strain>
    </source>
</reference>
<dbReference type="EMBL" id="BSNE01000002">
    <property type="protein sequence ID" value="GLQ01423.1"/>
    <property type="molecule type" value="Genomic_DNA"/>
</dbReference>
<dbReference type="GO" id="GO:0006302">
    <property type="term" value="P:double-strand break repair"/>
    <property type="evidence" value="ECO:0007669"/>
    <property type="project" value="InterPro"/>
</dbReference>
<dbReference type="InterPro" id="IPR038729">
    <property type="entry name" value="Rad50/SbcC_AAA"/>
</dbReference>
<dbReference type="SUPFAM" id="SSF52540">
    <property type="entry name" value="P-loop containing nucleoside triphosphate hydrolases"/>
    <property type="match status" value="1"/>
</dbReference>